<dbReference type="Pfam" id="PF18991">
    <property type="entry name" value="DUF5724"/>
    <property type="match status" value="1"/>
</dbReference>
<organism evidence="3 4">
    <name type="scientific">Saccharophagus degradans (strain 2-40 / ATCC 43961 / DSM 17024)</name>
    <dbReference type="NCBI Taxonomy" id="203122"/>
    <lineage>
        <taxon>Bacteria</taxon>
        <taxon>Pseudomonadati</taxon>
        <taxon>Pseudomonadota</taxon>
        <taxon>Gammaproteobacteria</taxon>
        <taxon>Cellvibrionales</taxon>
        <taxon>Cellvibrionaceae</taxon>
        <taxon>Saccharophagus</taxon>
    </lineage>
</organism>
<dbReference type="KEGG" id="sde:Sde_1638"/>
<dbReference type="EMBL" id="CP000282">
    <property type="protein sequence ID" value="ABD80898.1"/>
    <property type="molecule type" value="Genomic_DNA"/>
</dbReference>
<name>Q21K81_SACD2</name>
<feature type="domain" description="DUF5724" evidence="2">
    <location>
        <begin position="496"/>
        <end position="563"/>
    </location>
</feature>
<sequence>MSSAYYGEIDIEKKERIATFEQWVLKCFDDYAEAQDYSPGHLRKLSAIAHKQKLDGAIATELDGFFNNPFGAEFEKYVADFYFYPLAVQSIPNPNHKRSVEWNFKSSIVSSVCNIVLARLGKDYAFEQALARLEFQLSNPESDVELAVPNWKLAEIEQELDGLSTEQTQQEISRKEYFSDDYDRPFLKPEPEKTAILAFSLAQNKEQAEKVLALLFSPVSVRYSIYTPHVSREFQSRYPEKLSPAQYLGVDALAALHIFERLKEFNLDSRENTVRLLELESLGGGLLFNTILTDRYPEYQKFRCLALDWLYEKTQLPAEEALLRLARYATQNYPDVRLTGGRFLVAAGRLMEANKEFNTVSEEDLNNTCRFLCSISDLDPNETRAEVINSLQAIDPAAVGQLLDYTQRYCDIILMSLGLEEAIPFYNWIEKHTRSPVNTPIDVHDARKVIALAGKPGQDLLKVLAASERYERSVKRLEAVQGVTDKNLKALLSRFSQEHIRLYGLLPIDNAEDLAERYRYFKRAGKEASKKFGRERTENVREAAKAGLQNLVLNAGFQDLVEMELVVEARTGDQLQMELAIENYEFSIVIEQHQPVMNISKGGKSLKGIPRSLKKNEALQSMLATFDQLKEQSKRYRTSMENLMIRGGKLSPQQLQAAVELPVAKSILGSLVFRTSGEVVGIPDDDFKSLLTLDGQLIAITEPVQIAHPIELFDDGTLSDWQDTIVARAICQPFKQVLREYYLMTPEEHKEVDHSNRYLGRNVNTRAFAAVLTTRDWRVDGELGECEAIKSVTPDIVGTLALPDVENYLTEDESTCLGTISFEKNSTTLDLAKVPRVAFSEFMRDLNLVITAGSGEN</sequence>
<feature type="domain" description="DUF4132" evidence="1">
    <location>
        <begin position="603"/>
        <end position="777"/>
    </location>
</feature>
<evidence type="ECO:0008006" key="5">
    <source>
        <dbReference type="Google" id="ProtNLM"/>
    </source>
</evidence>
<evidence type="ECO:0000259" key="1">
    <source>
        <dbReference type="Pfam" id="PF13569"/>
    </source>
</evidence>
<proteinExistence type="predicted"/>
<dbReference type="GeneID" id="98613315"/>
<evidence type="ECO:0000313" key="4">
    <source>
        <dbReference type="Proteomes" id="UP000001947"/>
    </source>
</evidence>
<dbReference type="HOGENOM" id="CLU_333408_0_0_6"/>
<dbReference type="Proteomes" id="UP000001947">
    <property type="component" value="Chromosome"/>
</dbReference>
<dbReference type="OrthoDB" id="9763697at2"/>
<evidence type="ECO:0000313" key="3">
    <source>
        <dbReference type="EMBL" id="ABD80898.1"/>
    </source>
</evidence>
<accession>Q21K81</accession>
<dbReference type="AlphaFoldDB" id="Q21K81"/>
<evidence type="ECO:0000259" key="2">
    <source>
        <dbReference type="Pfam" id="PF18991"/>
    </source>
</evidence>
<keyword evidence="4" id="KW-1185">Reference proteome</keyword>
<dbReference type="InterPro" id="IPR025406">
    <property type="entry name" value="DUF4132"/>
</dbReference>
<dbReference type="eggNOG" id="COG1413">
    <property type="taxonomic scope" value="Bacteria"/>
</dbReference>
<dbReference type="RefSeq" id="WP_011468118.1">
    <property type="nucleotide sequence ID" value="NC_007912.1"/>
</dbReference>
<dbReference type="InterPro" id="IPR043782">
    <property type="entry name" value="DUF5724"/>
</dbReference>
<gene>
    <name evidence="3" type="ordered locus">Sde_1638</name>
</gene>
<protein>
    <recommendedName>
        <fullName evidence="5">DUF4132 domain-containing protein</fullName>
    </recommendedName>
</protein>
<reference evidence="3 4" key="1">
    <citation type="journal article" date="2008" name="PLoS Genet.">
        <title>Complete genome sequence of the complex carbohydrate-degrading marine bacterium, Saccharophagus degradans strain 2-40 T.</title>
        <authorList>
            <person name="Weiner R.M."/>
            <person name="Taylor L.E.II."/>
            <person name="Henrissat B."/>
            <person name="Hauser L."/>
            <person name="Land M."/>
            <person name="Coutinho P.M."/>
            <person name="Rancurel C."/>
            <person name="Saunders E.H."/>
            <person name="Longmire A.G."/>
            <person name="Zhang H."/>
            <person name="Bayer E.A."/>
            <person name="Gilbert H.J."/>
            <person name="Larimer F."/>
            <person name="Zhulin I.B."/>
            <person name="Ekborg N.A."/>
            <person name="Lamed R."/>
            <person name="Richardson P.M."/>
            <person name="Borovok I."/>
            <person name="Hutcheson S."/>
        </authorList>
    </citation>
    <scope>NUCLEOTIDE SEQUENCE [LARGE SCALE GENOMIC DNA]</scope>
    <source>
        <strain evidence="4">2-40 / ATCC 43961 / DSM 17024</strain>
    </source>
</reference>
<dbReference type="Pfam" id="PF13569">
    <property type="entry name" value="DUF4132"/>
    <property type="match status" value="1"/>
</dbReference>